<feature type="transmembrane region" description="Helical" evidence="2">
    <location>
        <begin position="378"/>
        <end position="402"/>
    </location>
</feature>
<evidence type="ECO:0000256" key="2">
    <source>
        <dbReference type="SAM" id="Phobius"/>
    </source>
</evidence>
<gene>
    <name evidence="3" type="ORF">H4219_005048</name>
</gene>
<comment type="caution">
    <text evidence="3">The sequence shown here is derived from an EMBL/GenBank/DDBJ whole genome shotgun (WGS) entry which is preliminary data.</text>
</comment>
<feature type="compositionally biased region" description="Low complexity" evidence="1">
    <location>
        <begin position="82"/>
        <end position="115"/>
    </location>
</feature>
<dbReference type="OrthoDB" id="5582334at2759"/>
<accession>A0A9W7ZUC8</accession>
<proteinExistence type="predicted"/>
<keyword evidence="4" id="KW-1185">Reference proteome</keyword>
<feature type="transmembrane region" description="Helical" evidence="2">
    <location>
        <begin position="12"/>
        <end position="32"/>
    </location>
</feature>
<keyword evidence="2" id="KW-1133">Transmembrane helix</keyword>
<keyword evidence="2" id="KW-0812">Transmembrane</keyword>
<protein>
    <submittedName>
        <fullName evidence="3">Uncharacterized protein</fullName>
    </submittedName>
</protein>
<evidence type="ECO:0000313" key="4">
    <source>
        <dbReference type="Proteomes" id="UP001150538"/>
    </source>
</evidence>
<feature type="region of interest" description="Disordered" evidence="1">
    <location>
        <begin position="55"/>
        <end position="126"/>
    </location>
</feature>
<name>A0A9W7ZUC8_9FUNG</name>
<dbReference type="EMBL" id="JANBPU010000237">
    <property type="protein sequence ID" value="KAJ1913813.1"/>
    <property type="molecule type" value="Genomic_DNA"/>
</dbReference>
<organism evidence="3 4">
    <name type="scientific">Mycoemilia scoparia</name>
    <dbReference type="NCBI Taxonomy" id="417184"/>
    <lineage>
        <taxon>Eukaryota</taxon>
        <taxon>Fungi</taxon>
        <taxon>Fungi incertae sedis</taxon>
        <taxon>Zoopagomycota</taxon>
        <taxon>Kickxellomycotina</taxon>
        <taxon>Kickxellomycetes</taxon>
        <taxon>Kickxellales</taxon>
        <taxon>Kickxellaceae</taxon>
        <taxon>Mycoemilia</taxon>
    </lineage>
</organism>
<dbReference type="AlphaFoldDB" id="A0A9W7ZUC8"/>
<keyword evidence="2" id="KW-0472">Membrane</keyword>
<sequence>MTIKATTGSSSIRKILGLSTMTILLLVLYLAIIPGNKPNDSLNIFNNSRQLDLIKRKGGGGGSRGGGGGGSRGSSSGGGRGSTSSLGSRPKNSISRGTSSGGSTVSSTKGSGVNSRPPNSETYSSYISTPLRGFSSSSTTLFGTPKDKALKSSPIRPYTPPPSYYGGAKYAQVKPGQFVQGYSITKNPSAPSVFYRPELGSRWIPVVYYPIYPYPYWAYGQGEQFEGVYIQDEYPFVLKKCYSELRNITMVAIPQTADGGDEKSRAGSPRIIPLYNNTDLFGNGKNVTVSSYNNGTVFIDPCGSTATAMNDKEKGCGALFELDLVKGVAKQGNVTISAEKEGENPQTGVEFVLIYGRDKVTLRTETIANTQCRTNGPFITYIVVFSVLGVIIICGGVLLTWYCCVKKKKKSWAELCCGCWWCCYPRFGKSSKSQNNNNNAPNYGFK</sequence>
<dbReference type="Proteomes" id="UP001150538">
    <property type="component" value="Unassembled WGS sequence"/>
</dbReference>
<feature type="compositionally biased region" description="Polar residues" evidence="1">
    <location>
        <begin position="116"/>
        <end position="126"/>
    </location>
</feature>
<evidence type="ECO:0000313" key="3">
    <source>
        <dbReference type="EMBL" id="KAJ1913813.1"/>
    </source>
</evidence>
<evidence type="ECO:0000256" key="1">
    <source>
        <dbReference type="SAM" id="MobiDB-lite"/>
    </source>
</evidence>
<feature type="compositionally biased region" description="Gly residues" evidence="1">
    <location>
        <begin position="59"/>
        <end position="81"/>
    </location>
</feature>
<reference evidence="3" key="1">
    <citation type="submission" date="2022-07" db="EMBL/GenBank/DDBJ databases">
        <title>Phylogenomic reconstructions and comparative analyses of Kickxellomycotina fungi.</title>
        <authorList>
            <person name="Reynolds N.K."/>
            <person name="Stajich J.E."/>
            <person name="Barry K."/>
            <person name="Grigoriev I.V."/>
            <person name="Crous P."/>
            <person name="Smith M.E."/>
        </authorList>
    </citation>
    <scope>NUCLEOTIDE SEQUENCE</scope>
    <source>
        <strain evidence="3">NBRC 100468</strain>
    </source>
</reference>